<dbReference type="GeneID" id="8860895"/>
<feature type="active site" description="Glycyl thioester intermediate" evidence="3">
    <location>
        <position position="90"/>
    </location>
</feature>
<dbReference type="InterPro" id="IPR000608">
    <property type="entry name" value="UBC"/>
</dbReference>
<protein>
    <submittedName>
        <fullName evidence="6">Predicted protein</fullName>
    </submittedName>
</protein>
<reference evidence="6 7" key="1">
    <citation type="journal article" date="2010" name="Cell">
        <title>The genome of Naegleria gruberi illuminates early eukaryotic versatility.</title>
        <authorList>
            <person name="Fritz-Laylin L.K."/>
            <person name="Prochnik S.E."/>
            <person name="Ginger M.L."/>
            <person name="Dacks J.B."/>
            <person name="Carpenter M.L."/>
            <person name="Field M.C."/>
            <person name="Kuo A."/>
            <person name="Paredez A."/>
            <person name="Chapman J."/>
            <person name="Pham J."/>
            <person name="Shu S."/>
            <person name="Neupane R."/>
            <person name="Cipriano M."/>
            <person name="Mancuso J."/>
            <person name="Tu H."/>
            <person name="Salamov A."/>
            <person name="Lindquist E."/>
            <person name="Shapiro H."/>
            <person name="Lucas S."/>
            <person name="Grigoriev I.V."/>
            <person name="Cande W.Z."/>
            <person name="Fulton C."/>
            <person name="Rokhsar D.S."/>
            <person name="Dawson S.C."/>
        </authorList>
    </citation>
    <scope>NUCLEOTIDE SEQUENCE [LARGE SCALE GENOMIC DNA]</scope>
    <source>
        <strain evidence="6 7">NEG-M</strain>
    </source>
</reference>
<dbReference type="PROSITE" id="PS00183">
    <property type="entry name" value="UBC_1"/>
    <property type="match status" value="1"/>
</dbReference>
<dbReference type="InterPro" id="IPR050113">
    <property type="entry name" value="Ub_conjugating_enzyme"/>
</dbReference>
<evidence type="ECO:0000313" key="6">
    <source>
        <dbReference type="EMBL" id="EFC36207.1"/>
    </source>
</evidence>
<evidence type="ECO:0000256" key="4">
    <source>
        <dbReference type="RuleBase" id="RU362109"/>
    </source>
</evidence>
<comment type="similarity">
    <text evidence="4">Belongs to the ubiquitin-conjugating enzyme family.</text>
</comment>
<dbReference type="InParanoid" id="D2W400"/>
<dbReference type="AlphaFoldDB" id="D2W400"/>
<sequence length="227" mass="25984">MSSSSSARILINQLKKMQKEPVEGFTVELIDESDVYKWRFFIKGPSDTPFENGIYVGTIDFPEDYPFSPPVLTFVSEFWHPNVYTDGKVCISILHPPGEDEMSGERPEERWNPTQTPETILLSVISMLSDPNFSSPANVDASVEWRNNKKGFLDRCKKLAEKANNSLPLGFAMPEPFRYKPEPQTPQNLDDEDFEFEIDEDEVMDDDDDDDLEGLTEEELAQLEEDD</sequence>
<dbReference type="PANTHER" id="PTHR24067">
    <property type="entry name" value="UBIQUITIN-CONJUGATING ENZYME E2"/>
    <property type="match status" value="1"/>
</dbReference>
<dbReference type="InterPro" id="IPR023313">
    <property type="entry name" value="UBQ-conjugating_AS"/>
</dbReference>
<dbReference type="RefSeq" id="XP_002668951.1">
    <property type="nucleotide sequence ID" value="XM_002668905.1"/>
</dbReference>
<dbReference type="FunFam" id="3.10.110.10:FF:000051">
    <property type="entry name" value="ubiquitin-conjugating enzyme E2 R2-like"/>
    <property type="match status" value="1"/>
</dbReference>
<dbReference type="Proteomes" id="UP000006671">
    <property type="component" value="Unassembled WGS sequence"/>
</dbReference>
<dbReference type="InterPro" id="IPR016135">
    <property type="entry name" value="UBQ-conjugating_enzyme/RWD"/>
</dbReference>
<dbReference type="OrthoDB" id="19692at2759"/>
<keyword evidence="4" id="KW-0547">Nucleotide-binding</keyword>
<dbReference type="EMBL" id="GG738935">
    <property type="protein sequence ID" value="EFC36207.1"/>
    <property type="molecule type" value="Genomic_DNA"/>
</dbReference>
<dbReference type="CDD" id="cd23795">
    <property type="entry name" value="UBCc_UBE2G1"/>
    <property type="match status" value="1"/>
</dbReference>
<dbReference type="Gene3D" id="3.10.110.10">
    <property type="entry name" value="Ubiquitin Conjugating Enzyme"/>
    <property type="match status" value="1"/>
</dbReference>
<evidence type="ECO:0000256" key="3">
    <source>
        <dbReference type="PROSITE-ProRule" id="PRU10133"/>
    </source>
</evidence>
<dbReference type="SUPFAM" id="SSF54495">
    <property type="entry name" value="UBC-like"/>
    <property type="match status" value="1"/>
</dbReference>
<evidence type="ECO:0000256" key="1">
    <source>
        <dbReference type="ARBA" id="ARBA00022679"/>
    </source>
</evidence>
<dbReference type="KEGG" id="ngr:NAEGRDRAFT_83355"/>
<dbReference type="GO" id="GO:0005524">
    <property type="term" value="F:ATP binding"/>
    <property type="evidence" value="ECO:0007669"/>
    <property type="project" value="UniProtKB-UniRule"/>
</dbReference>
<dbReference type="PROSITE" id="PS50127">
    <property type="entry name" value="UBC_2"/>
    <property type="match status" value="1"/>
</dbReference>
<keyword evidence="2 4" id="KW-0833">Ubl conjugation pathway</keyword>
<dbReference type="GO" id="GO:0016740">
    <property type="term" value="F:transferase activity"/>
    <property type="evidence" value="ECO:0007669"/>
    <property type="project" value="UniProtKB-KW"/>
</dbReference>
<keyword evidence="1" id="KW-0808">Transferase</keyword>
<organism evidence="7">
    <name type="scientific">Naegleria gruberi</name>
    <name type="common">Amoeba</name>
    <dbReference type="NCBI Taxonomy" id="5762"/>
    <lineage>
        <taxon>Eukaryota</taxon>
        <taxon>Discoba</taxon>
        <taxon>Heterolobosea</taxon>
        <taxon>Tetramitia</taxon>
        <taxon>Eutetramitia</taxon>
        <taxon>Vahlkampfiidae</taxon>
        <taxon>Naegleria</taxon>
    </lineage>
</organism>
<dbReference type="Pfam" id="PF00179">
    <property type="entry name" value="UQ_con"/>
    <property type="match status" value="1"/>
</dbReference>
<feature type="domain" description="UBC core" evidence="5">
    <location>
        <begin position="5"/>
        <end position="165"/>
    </location>
</feature>
<accession>D2W400</accession>
<gene>
    <name evidence="6" type="ORF">NAEGRDRAFT_83355</name>
</gene>
<evidence type="ECO:0000259" key="5">
    <source>
        <dbReference type="PROSITE" id="PS50127"/>
    </source>
</evidence>
<dbReference type="STRING" id="5762.D2W400"/>
<dbReference type="SMART" id="SM00212">
    <property type="entry name" value="UBCc"/>
    <property type="match status" value="1"/>
</dbReference>
<dbReference type="eggNOG" id="KOG0425">
    <property type="taxonomic scope" value="Eukaryota"/>
</dbReference>
<keyword evidence="7" id="KW-1185">Reference proteome</keyword>
<name>D2W400_NAEGR</name>
<dbReference type="VEuPathDB" id="AmoebaDB:NAEGRDRAFT_83355"/>
<dbReference type="OMA" id="WNPTQNI"/>
<keyword evidence="4" id="KW-0067">ATP-binding</keyword>
<evidence type="ECO:0000313" key="7">
    <source>
        <dbReference type="Proteomes" id="UP000006671"/>
    </source>
</evidence>
<proteinExistence type="inferred from homology"/>
<evidence type="ECO:0000256" key="2">
    <source>
        <dbReference type="ARBA" id="ARBA00022786"/>
    </source>
</evidence>